<sequence length="358" mass="41854">MKASYFVIPVFFFSCSKSIEDKCFVEKMNTEDIVILNEDPQSYTLKQILSEKPKYLEIINLTAYRDFKTDRTEYLLQAMDSGKEGETRENNFILFDEKFSNQFVCFAKQQVGNILYGVGVNKLGYWLLKVENNKPSAYFFGLSPNQYYFNKTQQDLFVQGDYLQIKGSLVSPVQSNESDKNKDYSVIEDGKLFTIKLTDLMRDSDNDGYNDIFENSFGLNPHQEDTDRDGINDFEDMNPMFKSSKDKFTLLYESLLPNASIDSEKKNYEFQVYRSDCDYFHQINPVQKVLFVPEDKKEQTYYTKVSDIIEEMISPIQKNEKNPARFYIYKVGSYFKNDYAADYENGKWVLKVVGGYII</sequence>
<evidence type="ECO:0008006" key="3">
    <source>
        <dbReference type="Google" id="ProtNLM"/>
    </source>
</evidence>
<accession>A0ABV7XVM9</accession>
<dbReference type="RefSeq" id="WP_378170283.1">
    <property type="nucleotide sequence ID" value="NZ_JBHRYO010000002.1"/>
</dbReference>
<protein>
    <recommendedName>
        <fullName evidence="3">DUF4221 domain-containing protein</fullName>
    </recommendedName>
</protein>
<evidence type="ECO:0000313" key="2">
    <source>
        <dbReference type="Proteomes" id="UP001595735"/>
    </source>
</evidence>
<dbReference type="EMBL" id="JBHRYO010000002">
    <property type="protein sequence ID" value="MFC3757063.1"/>
    <property type="molecule type" value="Genomic_DNA"/>
</dbReference>
<dbReference type="Gene3D" id="4.10.1080.10">
    <property type="entry name" value="TSP type-3 repeat"/>
    <property type="match status" value="1"/>
</dbReference>
<keyword evidence="2" id="KW-1185">Reference proteome</keyword>
<proteinExistence type="predicted"/>
<dbReference type="InterPro" id="IPR028974">
    <property type="entry name" value="TSP_type-3_rpt"/>
</dbReference>
<evidence type="ECO:0000313" key="1">
    <source>
        <dbReference type="EMBL" id="MFC3757063.1"/>
    </source>
</evidence>
<reference evidence="2" key="1">
    <citation type="journal article" date="2019" name="Int. J. Syst. Evol. Microbiol.">
        <title>The Global Catalogue of Microorganisms (GCM) 10K type strain sequencing project: providing services to taxonomists for standard genome sequencing and annotation.</title>
        <authorList>
            <consortium name="The Broad Institute Genomics Platform"/>
            <consortium name="The Broad Institute Genome Sequencing Center for Infectious Disease"/>
            <person name="Wu L."/>
            <person name="Ma J."/>
        </authorList>
    </citation>
    <scope>NUCLEOTIDE SEQUENCE [LARGE SCALE GENOMIC DNA]</scope>
    <source>
        <strain evidence="2">CECT 7798</strain>
    </source>
</reference>
<gene>
    <name evidence="1" type="ORF">ACFONJ_13870</name>
</gene>
<dbReference type="PROSITE" id="PS51257">
    <property type="entry name" value="PROKAR_LIPOPROTEIN"/>
    <property type="match status" value="1"/>
</dbReference>
<organism evidence="1 2">
    <name type="scientific">Chryseobacterium tructae</name>
    <dbReference type="NCBI Taxonomy" id="1037380"/>
    <lineage>
        <taxon>Bacteria</taxon>
        <taxon>Pseudomonadati</taxon>
        <taxon>Bacteroidota</taxon>
        <taxon>Flavobacteriia</taxon>
        <taxon>Flavobacteriales</taxon>
        <taxon>Weeksellaceae</taxon>
        <taxon>Chryseobacterium group</taxon>
        <taxon>Chryseobacterium</taxon>
    </lineage>
</organism>
<dbReference type="Proteomes" id="UP001595735">
    <property type="component" value="Unassembled WGS sequence"/>
</dbReference>
<name>A0ABV7XVM9_9FLAO</name>
<comment type="caution">
    <text evidence="1">The sequence shown here is derived from an EMBL/GenBank/DDBJ whole genome shotgun (WGS) entry which is preliminary data.</text>
</comment>